<comment type="caution">
    <text evidence="2">The sequence shown here is derived from an EMBL/GenBank/DDBJ whole genome shotgun (WGS) entry which is preliminary data.</text>
</comment>
<dbReference type="SUPFAM" id="SSF54637">
    <property type="entry name" value="Thioesterase/thiol ester dehydrase-isomerase"/>
    <property type="match status" value="1"/>
</dbReference>
<organism evidence="2 3">
    <name type="scientific">Undibacterium griseum</name>
    <dbReference type="NCBI Taxonomy" id="2762295"/>
    <lineage>
        <taxon>Bacteria</taxon>
        <taxon>Pseudomonadati</taxon>
        <taxon>Pseudomonadota</taxon>
        <taxon>Betaproteobacteria</taxon>
        <taxon>Burkholderiales</taxon>
        <taxon>Oxalobacteraceae</taxon>
        <taxon>Undibacterium</taxon>
    </lineage>
</organism>
<evidence type="ECO:0000313" key="2">
    <source>
        <dbReference type="EMBL" id="MBC3885955.1"/>
    </source>
</evidence>
<feature type="domain" description="MaoC-like" evidence="1">
    <location>
        <begin position="23"/>
        <end position="116"/>
    </location>
</feature>
<protein>
    <submittedName>
        <fullName evidence="2">MaoC family dehydratase</fullName>
    </submittedName>
</protein>
<dbReference type="RefSeq" id="WP_186863526.1">
    <property type="nucleotide sequence ID" value="NZ_JACOGC010000005.1"/>
</dbReference>
<gene>
    <name evidence="2" type="ORF">H8K27_12500</name>
</gene>
<dbReference type="PANTHER" id="PTHR43664:SF1">
    <property type="entry name" value="BETA-METHYLMALYL-COA DEHYDRATASE"/>
    <property type="match status" value="1"/>
</dbReference>
<dbReference type="Proteomes" id="UP000613113">
    <property type="component" value="Unassembled WGS sequence"/>
</dbReference>
<reference evidence="2 3" key="1">
    <citation type="submission" date="2020-08" db="EMBL/GenBank/DDBJ databases">
        <title>Novel species isolated from subtropical streams in China.</title>
        <authorList>
            <person name="Lu H."/>
        </authorList>
    </citation>
    <scope>NUCLEOTIDE SEQUENCE [LARGE SCALE GENOMIC DNA]</scope>
    <source>
        <strain evidence="2 3">FT31W</strain>
    </source>
</reference>
<dbReference type="CDD" id="cd03454">
    <property type="entry name" value="YdeM"/>
    <property type="match status" value="1"/>
</dbReference>
<proteinExistence type="predicted"/>
<dbReference type="InterPro" id="IPR052342">
    <property type="entry name" value="MCH/BMMD"/>
</dbReference>
<dbReference type="Gene3D" id="3.10.129.10">
    <property type="entry name" value="Hotdog Thioesterase"/>
    <property type="match status" value="1"/>
</dbReference>
<dbReference type="EMBL" id="JACOGC010000005">
    <property type="protein sequence ID" value="MBC3885955.1"/>
    <property type="molecule type" value="Genomic_DNA"/>
</dbReference>
<accession>A0ABR6YQB0</accession>
<evidence type="ECO:0000313" key="3">
    <source>
        <dbReference type="Proteomes" id="UP000613113"/>
    </source>
</evidence>
<dbReference type="InterPro" id="IPR029069">
    <property type="entry name" value="HotDog_dom_sf"/>
</dbReference>
<keyword evidence="3" id="KW-1185">Reference proteome</keyword>
<dbReference type="InterPro" id="IPR002539">
    <property type="entry name" value="MaoC-like_dom"/>
</dbReference>
<dbReference type="Pfam" id="PF01575">
    <property type="entry name" value="MaoC_dehydratas"/>
    <property type="match status" value="1"/>
</dbReference>
<sequence length="158" mass="17310">MADKILSWYFEDFVPGNIIQLGQRTVSEDEIIEFAEKFDPQSFHVDKEAAKNSIFGGVIASGWHTCSMIMRMVVDGFIADSSSMGSPGVDEVRWILPVRPGDTLTVTAETVASIPSSSKPDRGVVHTVWKAVNQDGKTVCTIKGMGMFGRRPASVERN</sequence>
<evidence type="ECO:0000259" key="1">
    <source>
        <dbReference type="Pfam" id="PF01575"/>
    </source>
</evidence>
<name>A0ABR6YQB0_9BURK</name>
<dbReference type="PANTHER" id="PTHR43664">
    <property type="entry name" value="MONOAMINE OXIDASE-RELATED"/>
    <property type="match status" value="1"/>
</dbReference>